<dbReference type="AlphaFoldDB" id="A0A2N7JTY0"/>
<dbReference type="Proteomes" id="UP000235406">
    <property type="component" value="Unassembled WGS sequence"/>
</dbReference>
<protein>
    <submittedName>
        <fullName evidence="1">Uncharacterized protein</fullName>
    </submittedName>
</protein>
<gene>
    <name evidence="1" type="ORF">BCT49_19080</name>
</gene>
<accession>A0A2N7JTY0</accession>
<comment type="caution">
    <text evidence="1">The sequence shown here is derived from an EMBL/GenBank/DDBJ whole genome shotgun (WGS) entry which is preliminary data.</text>
</comment>
<evidence type="ECO:0000313" key="1">
    <source>
        <dbReference type="EMBL" id="PMM62138.1"/>
    </source>
</evidence>
<sequence length="283" mass="33719">MNYEIKDNKIHFNQTKTEIRRLYKINVFDMREITNELTDRVCNSYLQDLEDVKKTVSDNKIKYSNIKTNNCCISSFSIFEDNQENIENYLTYKNFIKELEIKAIPYYSFGWRFGKLGIKKLRDFSMPEKPLFLDTKKLSLNSRQRLKKLTNNKEFKKSFKDHFDGLTINNREFSDIITEVLATCGNKIFTKNEFRVDTEKYLIADGKRYSYFNSRFTALKNEAQITLTETFVEPPKRLGKRDFTVSYNINNNTYSKIVTLDFYGYDEADFEEINDMFDLYTSM</sequence>
<name>A0A2N7JTY0_9VIBR</name>
<organism evidence="1 2">
    <name type="scientific">Vibrio lentus</name>
    <dbReference type="NCBI Taxonomy" id="136468"/>
    <lineage>
        <taxon>Bacteria</taxon>
        <taxon>Pseudomonadati</taxon>
        <taxon>Pseudomonadota</taxon>
        <taxon>Gammaproteobacteria</taxon>
        <taxon>Vibrionales</taxon>
        <taxon>Vibrionaceae</taxon>
        <taxon>Vibrio</taxon>
    </lineage>
</organism>
<dbReference type="RefSeq" id="WP_102438798.1">
    <property type="nucleotide sequence ID" value="NZ_CAWNVI010000177.1"/>
</dbReference>
<reference evidence="2" key="1">
    <citation type="submission" date="2016-07" db="EMBL/GenBank/DDBJ databases">
        <title>Nontailed viruses are major unrecognized killers of bacteria in the ocean.</title>
        <authorList>
            <person name="Kauffman K."/>
            <person name="Hussain F."/>
            <person name="Yang J."/>
            <person name="Arevalo P."/>
            <person name="Brown J."/>
            <person name="Cutler M."/>
            <person name="Kelly L."/>
            <person name="Polz M.F."/>
        </authorList>
    </citation>
    <scope>NUCLEOTIDE SEQUENCE [LARGE SCALE GENOMIC DNA]</scope>
    <source>
        <strain evidence="2">10N.261.46.F8</strain>
    </source>
</reference>
<proteinExistence type="predicted"/>
<dbReference type="EMBL" id="MCZK01000177">
    <property type="protein sequence ID" value="PMM62138.1"/>
    <property type="molecule type" value="Genomic_DNA"/>
</dbReference>
<evidence type="ECO:0000313" key="2">
    <source>
        <dbReference type="Proteomes" id="UP000235406"/>
    </source>
</evidence>